<evidence type="ECO:0000313" key="2">
    <source>
        <dbReference type="Proteomes" id="UP000196138"/>
    </source>
</evidence>
<name>A0A1Y0ENM1_9BURK</name>
<dbReference type="KEGG" id="cser:CCO03_10390"/>
<sequence length="81" mass="8541">MAFSESERSSLLAVKGVGPTVLARLESLGLDEVGALAQADAREVVAQLAERLGSTCWKNSPQARRAIEGAIAWAESQRTSA</sequence>
<keyword evidence="2" id="KW-1185">Reference proteome</keyword>
<dbReference type="AlphaFoldDB" id="A0A1Y0ENM1"/>
<dbReference type="OrthoDB" id="4467269at2"/>
<reference evidence="1 2" key="1">
    <citation type="submission" date="2017-05" db="EMBL/GenBank/DDBJ databases">
        <authorList>
            <person name="Song R."/>
            <person name="Chenine A.L."/>
            <person name="Ruprecht R.M."/>
        </authorList>
    </citation>
    <scope>NUCLEOTIDE SEQUENCE [LARGE SCALE GENOMIC DNA]</scope>
    <source>
        <strain evidence="1 2">DSM 26136</strain>
    </source>
</reference>
<dbReference type="Gene3D" id="1.10.150.20">
    <property type="entry name" value="5' to 3' exonuclease, C-terminal subdomain"/>
    <property type="match status" value="1"/>
</dbReference>
<proteinExistence type="predicted"/>
<protein>
    <submittedName>
        <fullName evidence="1">Recombinase RecA</fullName>
    </submittedName>
</protein>
<evidence type="ECO:0000313" key="1">
    <source>
        <dbReference type="EMBL" id="ARU05040.1"/>
    </source>
</evidence>
<gene>
    <name evidence="1" type="ORF">CCO03_10390</name>
</gene>
<dbReference type="EMBL" id="CP021455">
    <property type="protein sequence ID" value="ARU05040.1"/>
    <property type="molecule type" value="Genomic_DNA"/>
</dbReference>
<organism evidence="1 2">
    <name type="scientific">Comamonas serinivorans</name>
    <dbReference type="NCBI Taxonomy" id="1082851"/>
    <lineage>
        <taxon>Bacteria</taxon>
        <taxon>Pseudomonadati</taxon>
        <taxon>Pseudomonadota</taxon>
        <taxon>Betaproteobacteria</taxon>
        <taxon>Burkholderiales</taxon>
        <taxon>Comamonadaceae</taxon>
        <taxon>Comamonas</taxon>
    </lineage>
</organism>
<accession>A0A1Y0ENM1</accession>
<dbReference type="Proteomes" id="UP000196138">
    <property type="component" value="Chromosome"/>
</dbReference>
<dbReference type="RefSeq" id="WP_087280789.1">
    <property type="nucleotide sequence ID" value="NZ_CP021455.1"/>
</dbReference>